<dbReference type="InterPro" id="IPR016162">
    <property type="entry name" value="Ald_DH_N"/>
</dbReference>
<evidence type="ECO:0000259" key="9">
    <source>
        <dbReference type="Pfam" id="PF00171"/>
    </source>
</evidence>
<dbReference type="InterPro" id="IPR016163">
    <property type="entry name" value="Ald_DH_C"/>
</dbReference>
<dbReference type="InterPro" id="IPR016161">
    <property type="entry name" value="Ald_DH/histidinol_DH"/>
</dbReference>
<evidence type="ECO:0000256" key="5">
    <source>
        <dbReference type="ARBA" id="ARBA00023002"/>
    </source>
</evidence>
<keyword evidence="2" id="KW-0479">Metal-binding</keyword>
<dbReference type="EMBL" id="JABRWM010000002">
    <property type="protein sequence ID" value="NRF17996.1"/>
    <property type="molecule type" value="Genomic_DNA"/>
</dbReference>
<dbReference type="PROSITE" id="PS00687">
    <property type="entry name" value="ALDEHYDE_DEHYDR_GLU"/>
    <property type="match status" value="1"/>
</dbReference>
<geneLocation type="plasmid" evidence="11 12">
    <name>unnamed1</name>
</geneLocation>
<proteinExistence type="inferred from homology"/>
<evidence type="ECO:0000313" key="13">
    <source>
        <dbReference type="Proteomes" id="UP001155820"/>
    </source>
</evidence>
<dbReference type="GO" id="GO:0046872">
    <property type="term" value="F:metal ion binding"/>
    <property type="evidence" value="ECO:0007669"/>
    <property type="project" value="UniProtKB-KW"/>
</dbReference>
<dbReference type="FunFam" id="3.40.605.10:FF:000007">
    <property type="entry name" value="NAD/NADP-dependent betaine aldehyde dehydrogenase"/>
    <property type="match status" value="1"/>
</dbReference>
<keyword evidence="4" id="KW-0630">Potassium</keyword>
<dbReference type="GO" id="GO:0016620">
    <property type="term" value="F:oxidoreductase activity, acting on the aldehyde or oxo group of donors, NAD or NADP as acceptor"/>
    <property type="evidence" value="ECO:0007669"/>
    <property type="project" value="InterPro"/>
</dbReference>
<comment type="similarity">
    <text evidence="1 8">Belongs to the aldehyde dehydrogenase family.</text>
</comment>
<dbReference type="InterPro" id="IPR015590">
    <property type="entry name" value="Aldehyde_DH_dom"/>
</dbReference>
<keyword evidence="13" id="KW-1185">Reference proteome</keyword>
<feature type="domain" description="Aldehyde dehydrogenase" evidence="9">
    <location>
        <begin position="7"/>
        <end position="463"/>
    </location>
</feature>
<reference evidence="10" key="1">
    <citation type="submission" date="2019-07" db="EMBL/GenBank/DDBJ databases">
        <title>FDA dAtabase for Regulatory Grade micrObial Sequences (FDA-ARGOS): Supporting development and validation of Infectious Disease Dx tests.</title>
        <authorList>
            <person name="Bachman M."/>
            <person name="Young C."/>
            <person name="Tallon L."/>
            <person name="Sadzewicz L."/>
            <person name="Vavikolanu K."/>
            <person name="Mehta A."/>
            <person name="Aluvathingal J."/>
            <person name="Nadendla S."/>
            <person name="Nandy P."/>
            <person name="Geyer C."/>
            <person name="Yan Y."/>
            <person name="Sichtig H."/>
        </authorList>
    </citation>
    <scope>NUCLEOTIDE SEQUENCE</scope>
    <source>
        <strain evidence="10">FDAARGOS_618</strain>
        <plasmid evidence="10">unnamed2</plasmid>
    </source>
</reference>
<evidence type="ECO:0000256" key="6">
    <source>
        <dbReference type="ARBA" id="ARBA00023097"/>
    </source>
</evidence>
<evidence type="ECO:0000313" key="10">
    <source>
        <dbReference type="EMBL" id="NRF17996.1"/>
    </source>
</evidence>
<evidence type="ECO:0000256" key="7">
    <source>
        <dbReference type="PROSITE-ProRule" id="PRU10007"/>
    </source>
</evidence>
<accession>A0A6H0ZGW3</accession>
<dbReference type="SUPFAM" id="SSF53720">
    <property type="entry name" value="ALDH-like"/>
    <property type="match status" value="1"/>
</dbReference>
<sequence length="468" mass="49614">MDARGGSTFVSISPADEKDLAQVASGTKEDIDTAVLAASEALVGPWSKTSGWERARLLYRLAELVERDTEILAHLEAVEIGRPISEPRNVDIPSAVACLRTYAAFAERVNGKQIPGPDHFGRQLTTVVVREPIGVVAAILPWNAPTMIATWKLGPILATGCTCVLKPAEDASLAVLHLGRLVLEAGYPDGVVNIVPGRGDQVGQHLVTHPRVDKVSFTGSPQVGSQIAIWCAPLFRPTTLELGGKSAQIVMSDADIEGAVPGIALGVFSNQGQICAAGSRILVHRSIQDRVAELLAHEARSRKLGDPLDPSTTMGSLVSRKQLDSVMRYIALGKSEGARVLAGGEKLERPGFFVQPTVFDNVSNDATIAREEIFGPVATIIPFDTPEEALLLANSSDYGLSANVWTGNVKHAHQLAHGLKVGTVWVNGGGTPDPRTGWGGGGKSGVGRELGEAGILSHTTEKTLNFFY</sequence>
<evidence type="ECO:0000256" key="2">
    <source>
        <dbReference type="ARBA" id="ARBA00022723"/>
    </source>
</evidence>
<geneLocation type="plasmid" evidence="10">
    <name>unnamed2</name>
</geneLocation>
<dbReference type="Gene3D" id="3.40.309.10">
    <property type="entry name" value="Aldehyde Dehydrogenase, Chain A, domain 2"/>
    <property type="match status" value="1"/>
</dbReference>
<dbReference type="Proteomes" id="UP001155820">
    <property type="component" value="Unassembled WGS sequence"/>
</dbReference>
<evidence type="ECO:0000256" key="8">
    <source>
        <dbReference type="RuleBase" id="RU003345"/>
    </source>
</evidence>
<dbReference type="PROSITE" id="PS00070">
    <property type="entry name" value="ALDEHYDE_DEHYDR_CYS"/>
    <property type="match status" value="1"/>
</dbReference>
<dbReference type="InterPro" id="IPR016160">
    <property type="entry name" value="Ald_DH_CS_CYS"/>
</dbReference>
<reference evidence="11 12" key="2">
    <citation type="submission" date="2020-04" db="EMBL/GenBank/DDBJ databases">
        <title>FDA dAtabase for Regulatory Grade micrObial Sequences (FDA-ARGOS): Supporting development and validation of Infectious Disease Dx tests.</title>
        <authorList>
            <person name="Sciortino C."/>
            <person name="Tallon L."/>
            <person name="Sadzewicz L."/>
            <person name="Vavikolanu K."/>
            <person name="Mehta A."/>
            <person name="Aluvathingal J."/>
            <person name="Nadendla S."/>
            <person name="Nandy P."/>
            <person name="Geyer C."/>
            <person name="Yan Y."/>
            <person name="Sichtig H."/>
        </authorList>
    </citation>
    <scope>NUCLEOTIDE SEQUENCE [LARGE SCALE GENOMIC DNA]</scope>
    <source>
        <strain evidence="11 12">FDAARGOS_633</strain>
        <plasmid evidence="11 12">unnamed1</plasmid>
    </source>
</reference>
<dbReference type="PANTHER" id="PTHR11699">
    <property type="entry name" value="ALDEHYDE DEHYDROGENASE-RELATED"/>
    <property type="match status" value="1"/>
</dbReference>
<dbReference type="Pfam" id="PF00171">
    <property type="entry name" value="Aldedh"/>
    <property type="match status" value="1"/>
</dbReference>
<evidence type="ECO:0000313" key="12">
    <source>
        <dbReference type="Proteomes" id="UP000500870"/>
    </source>
</evidence>
<dbReference type="AlphaFoldDB" id="A0A6H0ZGW3"/>
<dbReference type="Proteomes" id="UP000500870">
    <property type="component" value="Plasmid unnamed1"/>
</dbReference>
<keyword evidence="5 8" id="KW-0560">Oxidoreductase</keyword>
<evidence type="ECO:0000256" key="3">
    <source>
        <dbReference type="ARBA" id="ARBA00022857"/>
    </source>
</evidence>
<dbReference type="InterPro" id="IPR029510">
    <property type="entry name" value="Ald_DH_CS_GLU"/>
</dbReference>
<dbReference type="Gene3D" id="3.40.605.10">
    <property type="entry name" value="Aldehyde Dehydrogenase, Chain A, domain 1"/>
    <property type="match status" value="1"/>
</dbReference>
<dbReference type="FunFam" id="3.40.309.10:FF:000012">
    <property type="entry name" value="Betaine aldehyde dehydrogenase"/>
    <property type="match status" value="1"/>
</dbReference>
<protein>
    <submittedName>
        <fullName evidence="11">Aldehyde dehydrogenase family protein</fullName>
    </submittedName>
</protein>
<organism evidence="11 12">
    <name type="scientific">Agrobacterium pusense</name>
    <dbReference type="NCBI Taxonomy" id="648995"/>
    <lineage>
        <taxon>Bacteria</taxon>
        <taxon>Pseudomonadati</taxon>
        <taxon>Pseudomonadota</taxon>
        <taxon>Alphaproteobacteria</taxon>
        <taxon>Hyphomicrobiales</taxon>
        <taxon>Rhizobiaceae</taxon>
        <taxon>Rhizobium/Agrobacterium group</taxon>
        <taxon>Agrobacterium</taxon>
    </lineage>
</organism>
<name>A0A6H0ZGW3_9HYPH</name>
<keyword evidence="11" id="KW-0614">Plasmid</keyword>
<gene>
    <name evidence="10" type="ORF">FOB26_02370</name>
    <name evidence="11" type="ORF">FOB41_02045</name>
</gene>
<dbReference type="RefSeq" id="WP_080823940.1">
    <property type="nucleotide sequence ID" value="NZ_JABRWM010000002.1"/>
</dbReference>
<evidence type="ECO:0000313" key="11">
    <source>
        <dbReference type="EMBL" id="QIX20068.1"/>
    </source>
</evidence>
<keyword evidence="3" id="KW-0521">NADP</keyword>
<evidence type="ECO:0000256" key="4">
    <source>
        <dbReference type="ARBA" id="ARBA00022958"/>
    </source>
</evidence>
<evidence type="ECO:0000256" key="1">
    <source>
        <dbReference type="ARBA" id="ARBA00009986"/>
    </source>
</evidence>
<dbReference type="EMBL" id="CP050897">
    <property type="protein sequence ID" value="QIX20068.1"/>
    <property type="molecule type" value="Genomic_DNA"/>
</dbReference>
<feature type="active site" evidence="7">
    <location>
        <position position="241"/>
    </location>
</feature>
<keyword evidence="6" id="KW-0558">Oxidation</keyword>